<accession>A0A450U4A9</accession>
<proteinExistence type="predicted"/>
<dbReference type="EMBL" id="CAADFE010000172">
    <property type="protein sequence ID" value="VFJ78217.1"/>
    <property type="molecule type" value="Genomic_DNA"/>
</dbReference>
<keyword evidence="1" id="KW-0812">Transmembrane</keyword>
<sequence length="79" mass="8717">MLAGAVSYAMGTADVLALAAQPWLAVLAFLVAYLLIEDGMMNAYEITVITMAILATPPVFWLVWKNWKANRAFRNPSSR</sequence>
<organism evidence="2">
    <name type="scientific">Candidatus Kentrum sp. FW</name>
    <dbReference type="NCBI Taxonomy" id="2126338"/>
    <lineage>
        <taxon>Bacteria</taxon>
        <taxon>Pseudomonadati</taxon>
        <taxon>Pseudomonadota</taxon>
        <taxon>Gammaproteobacteria</taxon>
        <taxon>Candidatus Kentrum</taxon>
    </lineage>
</organism>
<evidence type="ECO:0000313" key="2">
    <source>
        <dbReference type="EMBL" id="VFJ78217.1"/>
    </source>
</evidence>
<reference evidence="2" key="1">
    <citation type="submission" date="2019-02" db="EMBL/GenBank/DDBJ databases">
        <authorList>
            <person name="Gruber-Vodicka R. H."/>
            <person name="Seah K. B. B."/>
        </authorList>
    </citation>
    <scope>NUCLEOTIDE SEQUENCE</scope>
    <source>
        <strain evidence="2">BECK_BZ131</strain>
    </source>
</reference>
<feature type="transmembrane region" description="Helical" evidence="1">
    <location>
        <begin position="15"/>
        <end position="36"/>
    </location>
</feature>
<keyword evidence="1" id="KW-0472">Membrane</keyword>
<protein>
    <submittedName>
        <fullName evidence="2">Uncharacterized protein</fullName>
    </submittedName>
</protein>
<dbReference type="AlphaFoldDB" id="A0A450U4A9"/>
<keyword evidence="1" id="KW-1133">Transmembrane helix</keyword>
<evidence type="ECO:0000256" key="1">
    <source>
        <dbReference type="SAM" id="Phobius"/>
    </source>
</evidence>
<feature type="transmembrane region" description="Helical" evidence="1">
    <location>
        <begin position="43"/>
        <end position="64"/>
    </location>
</feature>
<name>A0A450U4A9_9GAMM</name>
<gene>
    <name evidence="2" type="ORF">BECKFW1821C_GA0114237_11723</name>
</gene>